<dbReference type="RefSeq" id="WP_087113090.1">
    <property type="nucleotide sequence ID" value="NZ_CBCSCN010000017.1"/>
</dbReference>
<dbReference type="Pfam" id="PF06996">
    <property type="entry name" value="T6SS_TssG"/>
    <property type="match status" value="1"/>
</dbReference>
<sequence length="368" mass="42327">MNKKNTVAEKLRTRPHQFDFFQAVRLLEAISQTEKAKDEKFADQPVAELAPPHKELVRFLASQSLSFSASDIARLKIKEQEDNPDPDSRHQWQMEVTFMGLTGSQGVLPQTMSETVLKELKDKNRALRDFFDIFHHRTISLFYRAWQKYQLPVHFERQKRKETEALEPDSENDIYSLAMKSLIGLGTDNVQHRMPLRDDVAAGMGGLLGRNVRSASALKSAILHHFGLKADIEQFIGEWYQIPEDLRTQLPGRVNRDKGVNNILGQNAVLGQQSWQIQSRFRVVLEPMSYQRYMSFLPGSRRLESLRSLVQLVAGTELDFEIHVRVEEKELPPLQLDQRPDYYPMLGFNSRLGNTQSLQKLINIAVEG</sequence>
<accession>A0A1X7AQR0</accession>
<dbReference type="PANTHER" id="PTHR35564">
    <property type="match status" value="1"/>
</dbReference>
<dbReference type="InterPro" id="IPR010732">
    <property type="entry name" value="T6SS_TssG-like"/>
</dbReference>
<dbReference type="PANTHER" id="PTHR35564:SF4">
    <property type="entry name" value="CYTOPLASMIC PROTEIN"/>
    <property type="match status" value="1"/>
</dbReference>
<proteinExistence type="predicted"/>
<organism evidence="1 2">
    <name type="scientific">Parendozoicomonas haliclonae</name>
    <dbReference type="NCBI Taxonomy" id="1960125"/>
    <lineage>
        <taxon>Bacteria</taxon>
        <taxon>Pseudomonadati</taxon>
        <taxon>Pseudomonadota</taxon>
        <taxon>Gammaproteobacteria</taxon>
        <taxon>Oceanospirillales</taxon>
        <taxon>Endozoicomonadaceae</taxon>
        <taxon>Parendozoicomonas</taxon>
    </lineage>
</organism>
<dbReference type="OrthoDB" id="1523296at2"/>
<evidence type="ECO:0000313" key="2">
    <source>
        <dbReference type="Proteomes" id="UP000196573"/>
    </source>
</evidence>
<protein>
    <recommendedName>
        <fullName evidence="3">Type VI secretion protein</fullName>
    </recommendedName>
</protein>
<keyword evidence="2" id="KW-1185">Reference proteome</keyword>
<dbReference type="NCBIfam" id="TIGR03347">
    <property type="entry name" value="VI_chp_1"/>
    <property type="match status" value="1"/>
</dbReference>
<gene>
    <name evidence="1" type="ORF">EHSB41UT_04468</name>
</gene>
<reference evidence="1 2" key="1">
    <citation type="submission" date="2017-03" db="EMBL/GenBank/DDBJ databases">
        <authorList>
            <person name="Afonso C.L."/>
            <person name="Miller P.J."/>
            <person name="Scott M.A."/>
            <person name="Spackman E."/>
            <person name="Goraichik I."/>
            <person name="Dimitrov K.M."/>
            <person name="Suarez D.L."/>
            <person name="Swayne D.E."/>
        </authorList>
    </citation>
    <scope>NUCLEOTIDE SEQUENCE [LARGE SCALE GENOMIC DNA]</scope>
    <source>
        <strain evidence="1">SB41UT1</strain>
    </source>
</reference>
<dbReference type="Proteomes" id="UP000196573">
    <property type="component" value="Unassembled WGS sequence"/>
</dbReference>
<evidence type="ECO:0000313" key="1">
    <source>
        <dbReference type="EMBL" id="SMA50651.1"/>
    </source>
</evidence>
<evidence type="ECO:0008006" key="3">
    <source>
        <dbReference type="Google" id="ProtNLM"/>
    </source>
</evidence>
<dbReference type="AlphaFoldDB" id="A0A1X7AQR0"/>
<name>A0A1X7AQR0_9GAMM</name>
<dbReference type="EMBL" id="FWPT01000014">
    <property type="protein sequence ID" value="SMA50651.1"/>
    <property type="molecule type" value="Genomic_DNA"/>
</dbReference>